<protein>
    <submittedName>
        <fullName evidence="1">Uncharacterized protein</fullName>
    </submittedName>
</protein>
<comment type="caution">
    <text evidence="1">The sequence shown here is derived from an EMBL/GenBank/DDBJ whole genome shotgun (WGS) entry which is preliminary data.</text>
</comment>
<reference evidence="1 2" key="1">
    <citation type="submission" date="2023-03" db="EMBL/GenBank/DDBJ databases">
        <title>WGS of Gossypium arboreum.</title>
        <authorList>
            <person name="Yu D."/>
        </authorList>
    </citation>
    <scope>NUCLEOTIDE SEQUENCE [LARGE SCALE GENOMIC DNA]</scope>
    <source>
        <tissue evidence="1">Leaf</tissue>
    </source>
</reference>
<proteinExistence type="predicted"/>
<dbReference type="Proteomes" id="UP001358586">
    <property type="component" value="Chromosome 8"/>
</dbReference>
<organism evidence="1 2">
    <name type="scientific">Gossypium arboreum</name>
    <name type="common">Tree cotton</name>
    <name type="synonym">Gossypium nanking</name>
    <dbReference type="NCBI Taxonomy" id="29729"/>
    <lineage>
        <taxon>Eukaryota</taxon>
        <taxon>Viridiplantae</taxon>
        <taxon>Streptophyta</taxon>
        <taxon>Embryophyta</taxon>
        <taxon>Tracheophyta</taxon>
        <taxon>Spermatophyta</taxon>
        <taxon>Magnoliopsida</taxon>
        <taxon>eudicotyledons</taxon>
        <taxon>Gunneridae</taxon>
        <taxon>Pentapetalae</taxon>
        <taxon>rosids</taxon>
        <taxon>malvids</taxon>
        <taxon>Malvales</taxon>
        <taxon>Malvaceae</taxon>
        <taxon>Malvoideae</taxon>
        <taxon>Gossypium</taxon>
    </lineage>
</organism>
<name>A0ABR0P1P3_GOSAR</name>
<sequence>MKGGHNQFFFCAINGQFPQQTSIGVGSHLFLRQLCTREKREPILEIARMRTTLIALEKDHVYKKQELVRSHPANKIFKSFTKKLSKLNSLFRINNLKPIGGKADLLILVSKEKALPGIITIFKGEGITRYHYYCKRCA</sequence>
<evidence type="ECO:0000313" key="2">
    <source>
        <dbReference type="Proteomes" id="UP001358586"/>
    </source>
</evidence>
<gene>
    <name evidence="1" type="ORF">PVK06_026645</name>
</gene>
<accession>A0ABR0P1P3</accession>
<dbReference type="EMBL" id="JARKNE010000008">
    <property type="protein sequence ID" value="KAK5811316.1"/>
    <property type="molecule type" value="Genomic_DNA"/>
</dbReference>
<evidence type="ECO:0000313" key="1">
    <source>
        <dbReference type="EMBL" id="KAK5811316.1"/>
    </source>
</evidence>
<keyword evidence="2" id="KW-1185">Reference proteome</keyword>